<evidence type="ECO:0000313" key="3">
    <source>
        <dbReference type="EMBL" id="KAK7443579.1"/>
    </source>
</evidence>
<reference evidence="3 4" key="1">
    <citation type="submission" date="2024-01" db="EMBL/GenBank/DDBJ databases">
        <title>A draft genome for the cacao thread blight pathogen Marasmiellus scandens.</title>
        <authorList>
            <person name="Baruah I.K."/>
            <person name="Leung J."/>
            <person name="Bukari Y."/>
            <person name="Amoako-Attah I."/>
            <person name="Meinhardt L.W."/>
            <person name="Bailey B.A."/>
            <person name="Cohen S.P."/>
        </authorList>
    </citation>
    <scope>NUCLEOTIDE SEQUENCE [LARGE SCALE GENOMIC DNA]</scope>
    <source>
        <strain evidence="3 4">GH-19</strain>
    </source>
</reference>
<gene>
    <name evidence="3" type="ORF">VKT23_015751</name>
</gene>
<keyword evidence="4" id="KW-1185">Reference proteome</keyword>
<dbReference type="InterPro" id="IPR040976">
    <property type="entry name" value="Pkinase_fungal"/>
</dbReference>
<dbReference type="Proteomes" id="UP001498398">
    <property type="component" value="Unassembled WGS sequence"/>
</dbReference>
<name>A0ABR1IYM3_9AGAR</name>
<dbReference type="SUPFAM" id="SSF56112">
    <property type="entry name" value="Protein kinase-like (PK-like)"/>
    <property type="match status" value="1"/>
</dbReference>
<evidence type="ECO:0000256" key="1">
    <source>
        <dbReference type="SAM" id="MobiDB-lite"/>
    </source>
</evidence>
<dbReference type="InterPro" id="IPR011009">
    <property type="entry name" value="Kinase-like_dom_sf"/>
</dbReference>
<sequence length="447" mass="51105">MHPEELGWDTTMMLCQPNGVRIHPYVSALKQFFLSFFDSAFMRNTNWAIKIKGMEYVTIRVLSLSRAEIMCGRGQLIWLAVNTTDKQQSWAPFTTGDSVHLRDEANMYLLTKNGHLPNLLSNEVVRRTRTCQDFRKGLKGHASAEADTSVDEKSTKGGGDNSLTITKKLANITKNTMPFTERQLTRLVISKYGYPCKCFRSRTELLKVFLDAIDGYEELLRKGIVHGDLSWGNIIICPDLLASEFDPSNISGTLIDLDHAKLDSNYKVGPVNIPDELLERTKTFQNFEGLKAEDDFEDEVVLAMLLSSENASVISYADHLRRVYSEKLEEARRTRKKLSVKDLCLVDPQKILFKPPMFKDFEHEGRSVHPVFKFSLAVFNLRVQGTLPSMLARLMVMRKHRELFGDKQNILFGRQKLSREGPEKGTPSSSRHRRMYMRQATKQKGTR</sequence>
<organism evidence="3 4">
    <name type="scientific">Marasmiellus scandens</name>
    <dbReference type="NCBI Taxonomy" id="2682957"/>
    <lineage>
        <taxon>Eukaryota</taxon>
        <taxon>Fungi</taxon>
        <taxon>Dikarya</taxon>
        <taxon>Basidiomycota</taxon>
        <taxon>Agaricomycotina</taxon>
        <taxon>Agaricomycetes</taxon>
        <taxon>Agaricomycetidae</taxon>
        <taxon>Agaricales</taxon>
        <taxon>Marasmiineae</taxon>
        <taxon>Omphalotaceae</taxon>
        <taxon>Marasmiellus</taxon>
    </lineage>
</organism>
<dbReference type="PANTHER" id="PTHR38248">
    <property type="entry name" value="FUNK1 6"/>
    <property type="match status" value="1"/>
</dbReference>
<accession>A0ABR1IYM3</accession>
<proteinExistence type="predicted"/>
<dbReference type="InterPro" id="IPR008266">
    <property type="entry name" value="Tyr_kinase_AS"/>
</dbReference>
<dbReference type="PANTHER" id="PTHR38248:SF2">
    <property type="entry name" value="FUNK1 11"/>
    <property type="match status" value="1"/>
</dbReference>
<protein>
    <recommendedName>
        <fullName evidence="2">Fungal-type protein kinase domain-containing protein</fullName>
    </recommendedName>
</protein>
<dbReference type="Pfam" id="PF17667">
    <property type="entry name" value="Pkinase_fungal"/>
    <property type="match status" value="1"/>
</dbReference>
<dbReference type="EMBL" id="JBANRG010000054">
    <property type="protein sequence ID" value="KAK7443579.1"/>
    <property type="molecule type" value="Genomic_DNA"/>
</dbReference>
<dbReference type="PROSITE" id="PS00109">
    <property type="entry name" value="PROTEIN_KINASE_TYR"/>
    <property type="match status" value="1"/>
</dbReference>
<evidence type="ECO:0000259" key="2">
    <source>
        <dbReference type="Pfam" id="PF17667"/>
    </source>
</evidence>
<feature type="region of interest" description="Disordered" evidence="1">
    <location>
        <begin position="415"/>
        <end position="447"/>
    </location>
</feature>
<comment type="caution">
    <text evidence="3">The sequence shown here is derived from an EMBL/GenBank/DDBJ whole genome shotgun (WGS) entry which is preliminary data.</text>
</comment>
<feature type="domain" description="Fungal-type protein kinase" evidence="2">
    <location>
        <begin position="3"/>
        <end position="261"/>
    </location>
</feature>
<evidence type="ECO:0000313" key="4">
    <source>
        <dbReference type="Proteomes" id="UP001498398"/>
    </source>
</evidence>